<organism evidence="3 4">
    <name type="scientific">Haloferula helveola</name>
    <dbReference type="NCBI Taxonomy" id="490095"/>
    <lineage>
        <taxon>Bacteria</taxon>
        <taxon>Pseudomonadati</taxon>
        <taxon>Verrucomicrobiota</taxon>
        <taxon>Verrucomicrobiia</taxon>
        <taxon>Verrucomicrobiales</taxon>
        <taxon>Verrucomicrobiaceae</taxon>
        <taxon>Haloferula</taxon>
    </lineage>
</organism>
<evidence type="ECO:0000256" key="2">
    <source>
        <dbReference type="SAM" id="SignalP"/>
    </source>
</evidence>
<reference evidence="3 4" key="1">
    <citation type="submission" date="2021-06" db="EMBL/GenBank/DDBJ databases">
        <title>Complete genome of Haloferula helveola possessing various polysaccharide degrading enzymes.</title>
        <authorList>
            <person name="Takami H."/>
            <person name="Huang C."/>
            <person name="Hamasaki K."/>
        </authorList>
    </citation>
    <scope>NUCLEOTIDE SEQUENCE [LARGE SCALE GENOMIC DNA]</scope>
    <source>
        <strain evidence="3 4">CN-1</strain>
    </source>
</reference>
<feature type="transmembrane region" description="Helical" evidence="1">
    <location>
        <begin position="1067"/>
        <end position="1083"/>
    </location>
</feature>
<feature type="signal peptide" evidence="2">
    <location>
        <begin position="1"/>
        <end position="22"/>
    </location>
</feature>
<gene>
    <name evidence="3" type="ORF">HAHE_40160</name>
</gene>
<keyword evidence="1" id="KW-0472">Membrane</keyword>
<evidence type="ECO:0000313" key="4">
    <source>
        <dbReference type="Proteomes" id="UP001374893"/>
    </source>
</evidence>
<dbReference type="RefSeq" id="WP_338687016.1">
    <property type="nucleotide sequence ID" value="NZ_AP024702.1"/>
</dbReference>
<feature type="chain" id="PRO_5047238418" evidence="2">
    <location>
        <begin position="23"/>
        <end position="2295"/>
    </location>
</feature>
<name>A0ABN6HEW0_9BACT</name>
<feature type="transmembrane region" description="Helical" evidence="1">
    <location>
        <begin position="1146"/>
        <end position="1168"/>
    </location>
</feature>
<feature type="transmembrane region" description="Helical" evidence="1">
    <location>
        <begin position="1202"/>
        <end position="1223"/>
    </location>
</feature>
<keyword evidence="4" id="KW-1185">Reference proteome</keyword>
<proteinExistence type="predicted"/>
<feature type="transmembrane region" description="Helical" evidence="1">
    <location>
        <begin position="1180"/>
        <end position="1196"/>
    </location>
</feature>
<keyword evidence="1" id="KW-0812">Transmembrane</keyword>
<keyword evidence="2" id="KW-0732">Signal</keyword>
<evidence type="ECO:0000256" key="1">
    <source>
        <dbReference type="SAM" id="Phobius"/>
    </source>
</evidence>
<keyword evidence="1" id="KW-1133">Transmembrane helix</keyword>
<dbReference type="Proteomes" id="UP001374893">
    <property type="component" value="Chromosome"/>
</dbReference>
<feature type="transmembrane region" description="Helical" evidence="1">
    <location>
        <begin position="1090"/>
        <end position="1107"/>
    </location>
</feature>
<sequence>MKTLLGSRIWTVLALAAITLNARGQGLGEGVAVVPAEKIKQQPPLFYSVDASTTASHNGSRALTSMQLTVNVHQGRAEKLSIGLAGDGEVTEVKPQKGQILKSWAVRRESDGRRFLDLFPELPAAQPQSPSFNTVNPWWDGIAPFRPIAPPAPVVDGPKTFRFSVTATHDLDDETVFAQLLPAAGDAVGFTSKLLIQEEQGFRSKVLEIGGMVREEGEGLRFQGSGPAKMRIEVVPDTGKTAGIELIDPRLTGQLAEDGKSMSFTLTGRVRTREADASLVLLRGVALTGEVSGPNWHVRLAREGKTWVHELVASGEAFGVAPLELTFEVAADRSDDWRMLAFDLPAGVVVPVRLEGLGEELTFDPGRQLVPEKKGKSWLGFLNAQGNARMAWKESGMEDDGALFFSSSEVAEVRVGAGLIRQSSQVGFRILQGKLETVRIGIEGPGEVLSVDGDPVLGWSLREADGKRFLDVELSRPIEGTEQLSVVSQSALGAFPVKAAPMRFLPEGTLRHSGYLRIANEGAVRLEVVGEKGMMQLAPAQFPGGEAKGFRQVFVYRFPSGDYEYSVAADQVLPEVSVSEVTIHEMGETDRRILSDLELDIREAPVREWSVGIPAAFAVAEVTGAAVADYSLASEEKDGMRMLKFLFSEAVSGRQLIQMKLERNEGAAAGEWTLPRLRHDGAKSSRGYIGVASAAGYRVVPGEVTGLVETPVDYFPKKMARLQQGFRIRDEAWTCTMKVEALAQSVQADVFHLYSLKEGVAYGSVVLNYFVVGAPSNEWRLRVPEGIGNIEVTGQGVGRDWRREGEELIVPLARPALGASILLVTFEQPMSARGGTLKPGEIRPLGVQSERGYVQVTSPLQVNSSVTKSEGSVLRIDATELPAEYRLLTSAPTLGAWQYTAGDVDLQMDIQWYEVGEAIGEVIDFASLDSHVSRDGQVVTTARLFARSKGAATLEFNLPEGANLWEALVDGERVNARKDGAKTLVPLSRQVDPNEAVEVVLRYGQSFEEERIQLDAPKVGTATAIANWTVRGDENRRLIPHDAEGAQLVRPVTTETGFEWIASHGRRWAPLLLMFAVIGLVLARIPPIQILGLAIMIGAAVMAFVLADKALDLRRVSLGALEYTAPAILGNADLHVVVDNVEPWKALVSGAGVFVALVGCGLLVWAILRTVGRQSMVRPLIAGGVALIAFGVLAQHGGAVPFFILFGIALLALGVFPKAIAFFKGLKKTPAAAATMIALAFLGLGERVFSMEPAESIVQGWELTDESLKGEIDVRVRASEIGERFHLLSAPAVLTGFKSDGLKVEKQDGGYVMIAQREGVIEGTGSYQLKVGSPRNGFAVPTGPAAVQTIYARYEKPGWQFEADGAARIREQVVWAGMAGKVTEIQLAAGQPGKVLVRPKKRDASQEEVKFFTEVADLYLPGPGVVNGIHRVAVRPAQGVVDELLLTVPDGFTVGDVYGGPVGRWRFNPETRELRVAIEPAQERPFTFEAATQQAAGSLPVDLKLSPMRVGGSSGSVGMLGLGFGGEAQPEAVEPAGMGEINLDDFPSVLIPMDSKKRPLALLQHAFRYGSDEASVSLKVAPVAPEIRAEMKQTLSLGDDRMVLAADLLATISRAGVFRLTVELPAGMEVESVTGGALSHWTESEVDGVRLLTLNLNGRTMGQQNFSLSLAGPSPGSIEAWPVPRLLLRDAARQRGTLSVVPERGLQVRAVNRSNVSQLDPREMGVPRPGALAFRLLQADWSLELAVQELDPWVTAQVLQQVTLREGQVRTQARLLYRIENAARKSLRVKLPGLDERAAGTVRATGPAVGDFVPIDGEEGVWEIRFQRGVAGETPVDIEFQQQRQSDSKEFAVVPLELTDVRQSSYFIAVEAGGRLNASLGSIPRGWQKLDWNAVPTVLRELRGPEVPDFTFRVAEAEAPLQVALARHGLADAEALRVTAGRLSTLISMDGSSMTAVKLQIEVAEKASLRLRLPGGAKPFNLLVNGEGVPLVRNGDEWLFYVSPSPLGDGPAEVAFTYSLDAGGVGELVAPQLDVPLENLTWDVFVPEGWLLADSSGDFQWTGSDDVGEMSLADYRGYVQQRRDRGKAEAVAELDQGYAWLQAGQQDKAGKVLGKAARNGYLDEASNEDARVQFRNLKMQQAVLGLNTRRQRNYLDNRFNQVDVPNQQIEQAAEENPILQGDYNFDPTQFDRLMAGNSAEETSSLREIANAIVEQQLEMEGAPDALSVDLLGQGRLLRFERSLQVKGDQPMTLQLKLQPERPKGWFYGGLIGLLAAVILVIGCRREKTPEPADKD</sequence>
<evidence type="ECO:0000313" key="3">
    <source>
        <dbReference type="EMBL" id="BCX50108.1"/>
    </source>
</evidence>
<dbReference type="EMBL" id="AP024702">
    <property type="protein sequence ID" value="BCX50108.1"/>
    <property type="molecule type" value="Genomic_DNA"/>
</dbReference>
<feature type="transmembrane region" description="Helical" evidence="1">
    <location>
        <begin position="2264"/>
        <end position="2283"/>
    </location>
</feature>
<feature type="transmembrane region" description="Helical" evidence="1">
    <location>
        <begin position="1230"/>
        <end position="1249"/>
    </location>
</feature>
<accession>A0ABN6HEW0</accession>
<protein>
    <submittedName>
        <fullName evidence="3">RNA-binding protein</fullName>
    </submittedName>
</protein>